<feature type="compositionally biased region" description="Acidic residues" evidence="1">
    <location>
        <begin position="126"/>
        <end position="138"/>
    </location>
</feature>
<dbReference type="Proteomes" id="UP000324222">
    <property type="component" value="Unassembled WGS sequence"/>
</dbReference>
<organism evidence="2 3">
    <name type="scientific">Portunus trituberculatus</name>
    <name type="common">Swimming crab</name>
    <name type="synonym">Neptunus trituberculatus</name>
    <dbReference type="NCBI Taxonomy" id="210409"/>
    <lineage>
        <taxon>Eukaryota</taxon>
        <taxon>Metazoa</taxon>
        <taxon>Ecdysozoa</taxon>
        <taxon>Arthropoda</taxon>
        <taxon>Crustacea</taxon>
        <taxon>Multicrustacea</taxon>
        <taxon>Malacostraca</taxon>
        <taxon>Eumalacostraca</taxon>
        <taxon>Eucarida</taxon>
        <taxon>Decapoda</taxon>
        <taxon>Pleocyemata</taxon>
        <taxon>Brachyura</taxon>
        <taxon>Eubrachyura</taxon>
        <taxon>Portunoidea</taxon>
        <taxon>Portunidae</taxon>
        <taxon>Portuninae</taxon>
        <taxon>Portunus</taxon>
    </lineage>
</organism>
<comment type="caution">
    <text evidence="2">The sequence shown here is derived from an EMBL/GenBank/DDBJ whole genome shotgun (WGS) entry which is preliminary data.</text>
</comment>
<evidence type="ECO:0000313" key="3">
    <source>
        <dbReference type="Proteomes" id="UP000324222"/>
    </source>
</evidence>
<dbReference type="AlphaFoldDB" id="A0A5B7F1G5"/>
<sequence length="167" mass="18580">MCSTRREQQPTVSAWSSSFSLPALKANCGKKHYLQWDNTSQLGGFGMEESLEQLMITSSGMMRFLSIPCFGCSPRPRNNPGGSILKLPIRCLCPSMLHQPYSAIKASFCSLRAFFSSFVRDLEDTDNSELSTDSEESEGNTYENDKAGEEITRAVATGYSSRNRHLQ</sequence>
<gene>
    <name evidence="2" type="ORF">E2C01_034380</name>
</gene>
<feature type="region of interest" description="Disordered" evidence="1">
    <location>
        <begin position="126"/>
        <end position="150"/>
    </location>
</feature>
<dbReference type="EMBL" id="VSRR010004823">
    <property type="protein sequence ID" value="MPC40811.1"/>
    <property type="molecule type" value="Genomic_DNA"/>
</dbReference>
<name>A0A5B7F1G5_PORTR</name>
<evidence type="ECO:0000256" key="1">
    <source>
        <dbReference type="SAM" id="MobiDB-lite"/>
    </source>
</evidence>
<protein>
    <submittedName>
        <fullName evidence="2">Uncharacterized protein</fullName>
    </submittedName>
</protein>
<accession>A0A5B7F1G5</accession>
<keyword evidence="3" id="KW-1185">Reference proteome</keyword>
<proteinExistence type="predicted"/>
<reference evidence="2 3" key="1">
    <citation type="submission" date="2019-05" db="EMBL/GenBank/DDBJ databases">
        <title>Another draft genome of Portunus trituberculatus and its Hox gene families provides insights of decapod evolution.</title>
        <authorList>
            <person name="Jeong J.-H."/>
            <person name="Song I."/>
            <person name="Kim S."/>
            <person name="Choi T."/>
            <person name="Kim D."/>
            <person name="Ryu S."/>
            <person name="Kim W."/>
        </authorList>
    </citation>
    <scope>NUCLEOTIDE SEQUENCE [LARGE SCALE GENOMIC DNA]</scope>
    <source>
        <tissue evidence="2">Muscle</tissue>
    </source>
</reference>
<evidence type="ECO:0000313" key="2">
    <source>
        <dbReference type="EMBL" id="MPC40811.1"/>
    </source>
</evidence>